<reference evidence="4 5" key="1">
    <citation type="submission" date="2018-05" db="EMBL/GenBank/DDBJ databases">
        <title>Genomic Encyclopedia of Type Strains, Phase IV (KMG-IV): sequencing the most valuable type-strain genomes for metagenomic binning, comparative biology and taxonomic classification.</title>
        <authorList>
            <person name="Goeker M."/>
        </authorList>
    </citation>
    <scope>NUCLEOTIDE SEQUENCE [LARGE SCALE GENOMIC DNA]</scope>
    <source>
        <strain evidence="4 5">DSM 44704</strain>
    </source>
</reference>
<dbReference type="Pfam" id="PF00106">
    <property type="entry name" value="adh_short"/>
    <property type="match status" value="1"/>
</dbReference>
<evidence type="ECO:0000256" key="3">
    <source>
        <dbReference type="RuleBase" id="RU000363"/>
    </source>
</evidence>
<dbReference type="AlphaFoldDB" id="A0A318KCX8"/>
<dbReference type="SUPFAM" id="SSF51735">
    <property type="entry name" value="NAD(P)-binding Rossmann-fold domains"/>
    <property type="match status" value="1"/>
</dbReference>
<organism evidence="4 5">
    <name type="scientific">Nocardia tenerifensis</name>
    <dbReference type="NCBI Taxonomy" id="228006"/>
    <lineage>
        <taxon>Bacteria</taxon>
        <taxon>Bacillati</taxon>
        <taxon>Actinomycetota</taxon>
        <taxon>Actinomycetes</taxon>
        <taxon>Mycobacteriales</taxon>
        <taxon>Nocardiaceae</taxon>
        <taxon>Nocardia</taxon>
    </lineage>
</organism>
<proteinExistence type="inferred from homology"/>
<dbReference type="GO" id="GO:0016020">
    <property type="term" value="C:membrane"/>
    <property type="evidence" value="ECO:0007669"/>
    <property type="project" value="TreeGrafter"/>
</dbReference>
<dbReference type="GO" id="GO:0016491">
    <property type="term" value="F:oxidoreductase activity"/>
    <property type="evidence" value="ECO:0007669"/>
    <property type="project" value="UniProtKB-KW"/>
</dbReference>
<evidence type="ECO:0000256" key="1">
    <source>
        <dbReference type="ARBA" id="ARBA00006484"/>
    </source>
</evidence>
<dbReference type="Gene3D" id="3.40.50.720">
    <property type="entry name" value="NAD(P)-binding Rossmann-like Domain"/>
    <property type="match status" value="1"/>
</dbReference>
<name>A0A318KCX8_9NOCA</name>
<dbReference type="PRINTS" id="PR00081">
    <property type="entry name" value="GDHRDH"/>
</dbReference>
<keyword evidence="5" id="KW-1185">Reference proteome</keyword>
<keyword evidence="2" id="KW-0560">Oxidoreductase</keyword>
<evidence type="ECO:0000256" key="2">
    <source>
        <dbReference type="ARBA" id="ARBA00023002"/>
    </source>
</evidence>
<dbReference type="CDD" id="cd05233">
    <property type="entry name" value="SDR_c"/>
    <property type="match status" value="1"/>
</dbReference>
<dbReference type="PRINTS" id="PR00080">
    <property type="entry name" value="SDRFAMILY"/>
</dbReference>
<dbReference type="InterPro" id="IPR002347">
    <property type="entry name" value="SDR_fam"/>
</dbReference>
<gene>
    <name evidence="4" type="ORF">DFR70_101206</name>
</gene>
<dbReference type="OrthoDB" id="9775296at2"/>
<comment type="caution">
    <text evidence="4">The sequence shown here is derived from an EMBL/GenBank/DDBJ whole genome shotgun (WGS) entry which is preliminary data.</text>
</comment>
<dbReference type="RefSeq" id="WP_040734952.1">
    <property type="nucleotide sequence ID" value="NZ_QJKF01000001.1"/>
</dbReference>
<dbReference type="Proteomes" id="UP000247569">
    <property type="component" value="Unassembled WGS sequence"/>
</dbReference>
<dbReference type="InterPro" id="IPR036291">
    <property type="entry name" value="NAD(P)-bd_dom_sf"/>
</dbReference>
<dbReference type="EMBL" id="QJKF01000001">
    <property type="protein sequence ID" value="PXX70785.1"/>
    <property type="molecule type" value="Genomic_DNA"/>
</dbReference>
<comment type="similarity">
    <text evidence="1 3">Belongs to the short-chain dehydrogenases/reductases (SDR) family.</text>
</comment>
<protein>
    <submittedName>
        <fullName evidence="4">NADP-dependent 3-hydroxy acid dehydrogenase YdfG</fullName>
    </submittedName>
</protein>
<evidence type="ECO:0000313" key="5">
    <source>
        <dbReference type="Proteomes" id="UP000247569"/>
    </source>
</evidence>
<evidence type="ECO:0000313" key="4">
    <source>
        <dbReference type="EMBL" id="PXX70785.1"/>
    </source>
</evidence>
<accession>A0A318KCX8</accession>
<sequence length="233" mass="24092">MTSSPVALITGGSSGLGAATARLLLEQGHRVTVTGRDRARLDRFAEDCGSPDGLLSLVADAADPEATQCAVDATLQRYGRLDAVVANAGFAVSDSIVDGDPFRWREMVLTNVLGPAVLAWASMDALKESHGRIILVGSVAGLVHAPGSLYGATKWAVTGLAENIRRAVTGLGVGVTLVAPGRMRTNFWDGLGGAPEVSMLTGAQVAESIVWAVRQPAGVDVNTLVVRPIGQPV</sequence>
<dbReference type="PANTHER" id="PTHR44196">
    <property type="entry name" value="DEHYDROGENASE/REDUCTASE SDR FAMILY MEMBER 7B"/>
    <property type="match status" value="1"/>
</dbReference>
<dbReference type="PANTHER" id="PTHR44196:SF1">
    <property type="entry name" value="DEHYDROGENASE_REDUCTASE SDR FAMILY MEMBER 7B"/>
    <property type="match status" value="1"/>
</dbReference>